<evidence type="ECO:0000313" key="1">
    <source>
        <dbReference type="EMBL" id="GLV54322.1"/>
    </source>
</evidence>
<sequence length="109" mass="12769">MKKQLPGFQECLRLMRMRDPQMQEDGFHLLRAQAHKYTQQLVNEVTRETNPGLRCWFLELLAEARDPGALPLFLEYLYSDETLLKTWAISGLKQINTKASRRALWEAGF</sequence>
<organism evidence="1 2">
    <name type="scientific">Dictyobacter halimunensis</name>
    <dbReference type="NCBI Taxonomy" id="3026934"/>
    <lineage>
        <taxon>Bacteria</taxon>
        <taxon>Bacillati</taxon>
        <taxon>Chloroflexota</taxon>
        <taxon>Ktedonobacteria</taxon>
        <taxon>Ktedonobacterales</taxon>
        <taxon>Dictyobacteraceae</taxon>
        <taxon>Dictyobacter</taxon>
    </lineage>
</organism>
<dbReference type="EMBL" id="BSRI01000001">
    <property type="protein sequence ID" value="GLV54322.1"/>
    <property type="molecule type" value="Genomic_DNA"/>
</dbReference>
<accession>A0ABQ6FPG7</accession>
<dbReference type="Proteomes" id="UP001344906">
    <property type="component" value="Unassembled WGS sequence"/>
</dbReference>
<dbReference type="InterPro" id="IPR016024">
    <property type="entry name" value="ARM-type_fold"/>
</dbReference>
<evidence type="ECO:0000313" key="2">
    <source>
        <dbReference type="Proteomes" id="UP001344906"/>
    </source>
</evidence>
<gene>
    <name evidence="1" type="ORF">KDH_11700</name>
</gene>
<name>A0ABQ6FPG7_9CHLR</name>
<dbReference type="RefSeq" id="WP_338248015.1">
    <property type="nucleotide sequence ID" value="NZ_BSRI01000001.1"/>
</dbReference>
<keyword evidence="2" id="KW-1185">Reference proteome</keyword>
<proteinExistence type="predicted"/>
<comment type="caution">
    <text evidence="1">The sequence shown here is derived from an EMBL/GenBank/DDBJ whole genome shotgun (WGS) entry which is preliminary data.</text>
</comment>
<dbReference type="Gene3D" id="1.25.10.10">
    <property type="entry name" value="Leucine-rich Repeat Variant"/>
    <property type="match status" value="1"/>
</dbReference>
<reference evidence="1 2" key="1">
    <citation type="submission" date="2023-02" db="EMBL/GenBank/DDBJ databases">
        <title>Dictyobacter halimunensis sp. nov., a new member of the class Ktedonobacteria from forest soil in a geothermal area.</title>
        <authorList>
            <person name="Rachmania M.K."/>
            <person name="Ningsih F."/>
            <person name="Sakai Y."/>
            <person name="Yabe S."/>
            <person name="Yokota A."/>
            <person name="Sjamsuridzal W."/>
        </authorList>
    </citation>
    <scope>NUCLEOTIDE SEQUENCE [LARGE SCALE GENOMIC DNA]</scope>
    <source>
        <strain evidence="1 2">S3.2.2.5</strain>
    </source>
</reference>
<protein>
    <recommendedName>
        <fullName evidence="3">HEAT repeat domain-containing protein</fullName>
    </recommendedName>
</protein>
<evidence type="ECO:0008006" key="3">
    <source>
        <dbReference type="Google" id="ProtNLM"/>
    </source>
</evidence>
<dbReference type="InterPro" id="IPR011989">
    <property type="entry name" value="ARM-like"/>
</dbReference>
<dbReference type="SUPFAM" id="SSF48371">
    <property type="entry name" value="ARM repeat"/>
    <property type="match status" value="1"/>
</dbReference>